<dbReference type="EMBL" id="AKMW01000010">
    <property type="protein sequence ID" value="EIQ17784.1"/>
    <property type="molecule type" value="Genomic_DNA"/>
</dbReference>
<evidence type="ECO:0000313" key="2">
    <source>
        <dbReference type="Proteomes" id="UP000005406"/>
    </source>
</evidence>
<dbReference type="Proteomes" id="UP000005406">
    <property type="component" value="Unassembled WGS sequence"/>
</dbReference>
<reference evidence="1 2" key="1">
    <citation type="submission" date="2012-03" db="EMBL/GenBank/DDBJ databases">
        <authorList>
            <person name="Rasko D."/>
            <person name="Redman J."/>
            <person name="Daugherty S.C."/>
            <person name="Tallon L."/>
            <person name="Sadzewicz L."/>
            <person name="Jones K."/>
            <person name="Santana-Cruz I."/>
            <person name="Liu X."/>
        </authorList>
    </citation>
    <scope>NUCLEOTIDE SEQUENCE [LARGE SCALE GENOMIC DNA]</scope>
    <source>
        <strain evidence="1 2">CCH060</strain>
    </source>
</reference>
<comment type="caution">
    <text evidence="1">The sequence shown here is derived from an EMBL/GenBank/DDBJ whole genome shotgun (WGS) entry which is preliminary data.</text>
</comment>
<sequence length="37" mass="4382">MHERKVSEPEQGTFRDFLNTRNGWRNATLIAVTSKQY</sequence>
<accession>A0A6N3R9Z0</accession>
<gene>
    <name evidence="1" type="ORF">SFCCH060_5193</name>
</gene>
<name>A0A6N3R9Z0_SHIFL</name>
<dbReference type="AlphaFoldDB" id="A0A6N3R9Z0"/>
<proteinExistence type="predicted"/>
<organism evidence="1 2">
    <name type="scientific">Shigella flexneri CCH060</name>
    <dbReference type="NCBI Taxonomy" id="754091"/>
    <lineage>
        <taxon>Bacteria</taxon>
        <taxon>Pseudomonadati</taxon>
        <taxon>Pseudomonadota</taxon>
        <taxon>Gammaproteobacteria</taxon>
        <taxon>Enterobacterales</taxon>
        <taxon>Enterobacteriaceae</taxon>
        <taxon>Shigella</taxon>
    </lineage>
</organism>
<protein>
    <submittedName>
        <fullName evidence="1">TraX domain protein</fullName>
    </submittedName>
</protein>
<evidence type="ECO:0000313" key="1">
    <source>
        <dbReference type="EMBL" id="EIQ17784.1"/>
    </source>
</evidence>